<gene>
    <name evidence="1" type="ORF">MicloDRAFT_00049130</name>
</gene>
<keyword evidence="2" id="KW-1185">Reference proteome</keyword>
<proteinExistence type="predicted"/>
<accession>I4YWI9</accession>
<dbReference type="AlphaFoldDB" id="I4YWI9"/>
<sequence length="45" mass="5147">MNQVMSYCTARLFSRALVPLALLRTREIEPGNDNDPPVAFPSLWR</sequence>
<evidence type="ECO:0000313" key="2">
    <source>
        <dbReference type="Proteomes" id="UP000003947"/>
    </source>
</evidence>
<dbReference type="OrthoDB" id="8021079at2"/>
<dbReference type="PATRIC" id="fig|864069.3.peg.5289"/>
<evidence type="ECO:0000313" key="1">
    <source>
        <dbReference type="EMBL" id="EIM28331.1"/>
    </source>
</evidence>
<protein>
    <submittedName>
        <fullName evidence="1">Uncharacterized protein</fullName>
    </submittedName>
</protein>
<organism evidence="1 2">
    <name type="scientific">Microvirga lotononidis</name>
    <dbReference type="NCBI Taxonomy" id="864069"/>
    <lineage>
        <taxon>Bacteria</taxon>
        <taxon>Pseudomonadati</taxon>
        <taxon>Pseudomonadota</taxon>
        <taxon>Alphaproteobacteria</taxon>
        <taxon>Hyphomicrobiales</taxon>
        <taxon>Methylobacteriaceae</taxon>
        <taxon>Microvirga</taxon>
    </lineage>
</organism>
<dbReference type="HOGENOM" id="CLU_3202074_0_0_5"/>
<dbReference type="STRING" id="864069.MicloDRAFT_00049130"/>
<dbReference type="Proteomes" id="UP000003947">
    <property type="component" value="Unassembled WGS sequence"/>
</dbReference>
<dbReference type="EMBL" id="JH660645">
    <property type="protein sequence ID" value="EIM28331.1"/>
    <property type="molecule type" value="Genomic_DNA"/>
</dbReference>
<reference evidence="1 2" key="1">
    <citation type="submission" date="2012-02" db="EMBL/GenBank/DDBJ databases">
        <title>Improved High-Quality Draft sequence of Microvirga sp. WSM3557.</title>
        <authorList>
            <consortium name="US DOE Joint Genome Institute"/>
            <person name="Lucas S."/>
            <person name="Han J."/>
            <person name="Lapidus A."/>
            <person name="Cheng J.-F."/>
            <person name="Goodwin L."/>
            <person name="Pitluck S."/>
            <person name="Peters L."/>
            <person name="Zhang X."/>
            <person name="Detter J.C."/>
            <person name="Han C."/>
            <person name="Tapia R."/>
            <person name="Land M."/>
            <person name="Hauser L."/>
            <person name="Kyrpides N."/>
            <person name="Ivanova N."/>
            <person name="Pagani I."/>
            <person name="Brau L."/>
            <person name="Yates R."/>
            <person name="O'Hara G."/>
            <person name="Rui T."/>
            <person name="Howieson J."/>
            <person name="Reeve W."/>
            <person name="Woyke T."/>
        </authorList>
    </citation>
    <scope>NUCLEOTIDE SEQUENCE [LARGE SCALE GENOMIC DNA]</scope>
    <source>
        <strain evidence="1 2">WSM3557</strain>
    </source>
</reference>
<dbReference type="RefSeq" id="WP_009764381.1">
    <property type="nucleotide sequence ID" value="NZ_CP141048.1"/>
</dbReference>
<name>I4YWI9_9HYPH</name>